<evidence type="ECO:0000313" key="3">
    <source>
        <dbReference type="Proteomes" id="UP001634394"/>
    </source>
</evidence>
<keyword evidence="3" id="KW-1185">Reference proteome</keyword>
<feature type="non-terminal residue" evidence="2">
    <location>
        <position position="61"/>
    </location>
</feature>
<reference evidence="2 3" key="1">
    <citation type="submission" date="2024-11" db="EMBL/GenBank/DDBJ databases">
        <title>Chromosome-level genome assembly of the freshwater bivalve Anodonta woodiana.</title>
        <authorList>
            <person name="Chen X."/>
        </authorList>
    </citation>
    <scope>NUCLEOTIDE SEQUENCE [LARGE SCALE GENOMIC DNA]</scope>
    <source>
        <strain evidence="2">MN2024</strain>
        <tissue evidence="2">Gills</tissue>
    </source>
</reference>
<dbReference type="AlphaFoldDB" id="A0ABD3WJW0"/>
<accession>A0ABD3WJW0</accession>
<feature type="compositionally biased region" description="Polar residues" evidence="1">
    <location>
        <begin position="1"/>
        <end position="10"/>
    </location>
</feature>
<feature type="region of interest" description="Disordered" evidence="1">
    <location>
        <begin position="1"/>
        <end position="44"/>
    </location>
</feature>
<dbReference type="Proteomes" id="UP001634394">
    <property type="component" value="Unassembled WGS sequence"/>
</dbReference>
<comment type="caution">
    <text evidence="2">The sequence shown here is derived from an EMBL/GenBank/DDBJ whole genome shotgun (WGS) entry which is preliminary data.</text>
</comment>
<organism evidence="2 3">
    <name type="scientific">Sinanodonta woodiana</name>
    <name type="common">Chinese pond mussel</name>
    <name type="synonym">Anodonta woodiana</name>
    <dbReference type="NCBI Taxonomy" id="1069815"/>
    <lineage>
        <taxon>Eukaryota</taxon>
        <taxon>Metazoa</taxon>
        <taxon>Spiralia</taxon>
        <taxon>Lophotrochozoa</taxon>
        <taxon>Mollusca</taxon>
        <taxon>Bivalvia</taxon>
        <taxon>Autobranchia</taxon>
        <taxon>Heteroconchia</taxon>
        <taxon>Palaeoheterodonta</taxon>
        <taxon>Unionida</taxon>
        <taxon>Unionoidea</taxon>
        <taxon>Unionidae</taxon>
        <taxon>Unioninae</taxon>
        <taxon>Sinanodonta</taxon>
    </lineage>
</organism>
<feature type="compositionally biased region" description="Basic and acidic residues" evidence="1">
    <location>
        <begin position="11"/>
        <end position="20"/>
    </location>
</feature>
<protein>
    <submittedName>
        <fullName evidence="2">Uncharacterized protein</fullName>
    </submittedName>
</protein>
<name>A0ABD3WJW0_SINWO</name>
<evidence type="ECO:0000256" key="1">
    <source>
        <dbReference type="SAM" id="MobiDB-lite"/>
    </source>
</evidence>
<proteinExistence type="predicted"/>
<evidence type="ECO:0000313" key="2">
    <source>
        <dbReference type="EMBL" id="KAL3874239.1"/>
    </source>
</evidence>
<sequence length="61" mass="6785">MQNLYLTLQSKQEKQQRGEKGSSTTLSPTKSRRSMTLNRSSVVGSSTSLITNMIVTPSPRR</sequence>
<gene>
    <name evidence="2" type="ORF">ACJMK2_037282</name>
</gene>
<feature type="compositionally biased region" description="Polar residues" evidence="1">
    <location>
        <begin position="21"/>
        <end position="44"/>
    </location>
</feature>
<dbReference type="EMBL" id="JBJQND010000006">
    <property type="protein sequence ID" value="KAL3874239.1"/>
    <property type="molecule type" value="Genomic_DNA"/>
</dbReference>